<keyword evidence="2" id="KW-0813">Transport</keyword>
<feature type="chain" id="PRO_5038797639" evidence="5">
    <location>
        <begin position="21"/>
        <end position="553"/>
    </location>
</feature>
<organism evidence="7 8">
    <name type="scientific">Salicibibacter cibarius</name>
    <dbReference type="NCBI Taxonomy" id="2743000"/>
    <lineage>
        <taxon>Bacteria</taxon>
        <taxon>Bacillati</taxon>
        <taxon>Bacillota</taxon>
        <taxon>Bacilli</taxon>
        <taxon>Bacillales</taxon>
        <taxon>Bacillaceae</taxon>
        <taxon>Salicibibacter</taxon>
    </lineage>
</organism>
<dbReference type="InterPro" id="IPR039424">
    <property type="entry name" value="SBP_5"/>
</dbReference>
<feature type="region of interest" description="Disordered" evidence="4">
    <location>
        <begin position="27"/>
        <end position="63"/>
    </location>
</feature>
<dbReference type="AlphaFoldDB" id="A0A7T6YZH0"/>
<gene>
    <name evidence="7" type="ORF">HUG15_00100</name>
</gene>
<name>A0A7T6YZH0_9BACI</name>
<dbReference type="KEGG" id="scia:HUG15_00100"/>
<dbReference type="PANTHER" id="PTHR30290:SF9">
    <property type="entry name" value="OLIGOPEPTIDE-BINDING PROTEIN APPA"/>
    <property type="match status" value="1"/>
</dbReference>
<dbReference type="InterPro" id="IPR000914">
    <property type="entry name" value="SBP_5_dom"/>
</dbReference>
<dbReference type="Pfam" id="PF00496">
    <property type="entry name" value="SBP_bac_5"/>
    <property type="match status" value="1"/>
</dbReference>
<feature type="compositionally biased region" description="Acidic residues" evidence="4">
    <location>
        <begin position="27"/>
        <end position="49"/>
    </location>
</feature>
<dbReference type="Gene3D" id="3.10.105.10">
    <property type="entry name" value="Dipeptide-binding Protein, Domain 3"/>
    <property type="match status" value="1"/>
</dbReference>
<keyword evidence="8" id="KW-1185">Reference proteome</keyword>
<evidence type="ECO:0000256" key="1">
    <source>
        <dbReference type="ARBA" id="ARBA00005695"/>
    </source>
</evidence>
<evidence type="ECO:0000256" key="5">
    <source>
        <dbReference type="SAM" id="SignalP"/>
    </source>
</evidence>
<dbReference type="SUPFAM" id="SSF53850">
    <property type="entry name" value="Periplasmic binding protein-like II"/>
    <property type="match status" value="1"/>
</dbReference>
<dbReference type="GO" id="GO:0043190">
    <property type="term" value="C:ATP-binding cassette (ABC) transporter complex"/>
    <property type="evidence" value="ECO:0007669"/>
    <property type="project" value="InterPro"/>
</dbReference>
<evidence type="ECO:0000313" key="7">
    <source>
        <dbReference type="EMBL" id="QQK74176.1"/>
    </source>
</evidence>
<dbReference type="GO" id="GO:0015833">
    <property type="term" value="P:peptide transport"/>
    <property type="evidence" value="ECO:0007669"/>
    <property type="project" value="TreeGrafter"/>
</dbReference>
<evidence type="ECO:0000256" key="4">
    <source>
        <dbReference type="SAM" id="MobiDB-lite"/>
    </source>
</evidence>
<dbReference type="PANTHER" id="PTHR30290">
    <property type="entry name" value="PERIPLASMIC BINDING COMPONENT OF ABC TRANSPORTER"/>
    <property type="match status" value="1"/>
</dbReference>
<feature type="signal peptide" evidence="5">
    <location>
        <begin position="1"/>
        <end position="20"/>
    </location>
</feature>
<dbReference type="PIRSF" id="PIRSF002741">
    <property type="entry name" value="MppA"/>
    <property type="match status" value="1"/>
</dbReference>
<evidence type="ECO:0000259" key="6">
    <source>
        <dbReference type="Pfam" id="PF00496"/>
    </source>
</evidence>
<dbReference type="InterPro" id="IPR030678">
    <property type="entry name" value="Peptide/Ni-bd"/>
</dbReference>
<accession>A0A7T6YZH0</accession>
<keyword evidence="3 5" id="KW-0732">Signal</keyword>
<proteinExistence type="inferred from homology"/>
<dbReference type="GO" id="GO:0042597">
    <property type="term" value="C:periplasmic space"/>
    <property type="evidence" value="ECO:0007669"/>
    <property type="project" value="UniProtKB-ARBA"/>
</dbReference>
<dbReference type="Gene3D" id="3.40.190.10">
    <property type="entry name" value="Periplasmic binding protein-like II"/>
    <property type="match status" value="1"/>
</dbReference>
<dbReference type="RefSeq" id="WP_200126140.1">
    <property type="nucleotide sequence ID" value="NZ_CP054705.1"/>
</dbReference>
<feature type="domain" description="Solute-binding protein family 5" evidence="6">
    <location>
        <begin position="99"/>
        <end position="471"/>
    </location>
</feature>
<evidence type="ECO:0000256" key="3">
    <source>
        <dbReference type="ARBA" id="ARBA00022729"/>
    </source>
</evidence>
<dbReference type="GO" id="GO:1904680">
    <property type="term" value="F:peptide transmembrane transporter activity"/>
    <property type="evidence" value="ECO:0007669"/>
    <property type="project" value="TreeGrafter"/>
</dbReference>
<dbReference type="Proteomes" id="UP000595823">
    <property type="component" value="Chromosome"/>
</dbReference>
<protein>
    <submittedName>
        <fullName evidence="7">Peptide-binding protein</fullName>
    </submittedName>
</protein>
<evidence type="ECO:0000256" key="2">
    <source>
        <dbReference type="ARBA" id="ARBA00022448"/>
    </source>
</evidence>
<reference evidence="7 8" key="1">
    <citation type="submission" date="2020-06" db="EMBL/GenBank/DDBJ databases">
        <title>Genomic analysis of Salicibibacter sp. NKC5-3.</title>
        <authorList>
            <person name="Oh Y.J."/>
        </authorList>
    </citation>
    <scope>NUCLEOTIDE SEQUENCE [LARGE SCALE GENOMIC DNA]</scope>
    <source>
        <strain evidence="7 8">NKC5-3</strain>
    </source>
</reference>
<evidence type="ECO:0000313" key="8">
    <source>
        <dbReference type="Proteomes" id="UP000595823"/>
    </source>
</evidence>
<dbReference type="EMBL" id="CP054705">
    <property type="protein sequence ID" value="QQK74176.1"/>
    <property type="molecule type" value="Genomic_DNA"/>
</dbReference>
<sequence>MRKKVYWLFLTMVLTLGLLAACNGGNEDADTDAGDDPDANEENGDDGEAAGEPQEGGSITLGFQGDPNNLHSAYADDTQSTDIVRMIHASVLRYNEDMEMEPDIAVDMPEVSDDGLTVTVELRDDVYFHDGEQLTAEDVAFTYGVFMDEDYTGTYAAPFDRIDSVEATDEFEVTLEMDEPDAALDGEVFGREIMPEHILGDMSVEEQEESDFNTSDEVVGAGPFEMTEWDHGTSVTLEGYEDYYQDGPYLDTLTVRIAEDANAILAMLQAGEVDHANIRPQDVETAEAIDGVSVVAENGYDYNYIGWNHDRPPFDDPDVRRAMTMAIDREEIIDGILQGHGEIAHFPHHPMSWVYTDEVDEIPYDPDGAVELLEEAGFEQNDDGQMEWEGEPFSFELLTNQESHARVDWVVVVQDMLEDIGIDVQTDTMEFGAYLDRTQPPNYDFDAIAGAWSLGIDPNPENLFHSDHYKQGQNNIRYESDEFDELAEDNRGIVDQDERAEALQEAYAQVAEDQAYTFMYYPDIHQAHIDEIQNFQMSPQDDYFRVEEWWVEE</sequence>
<comment type="similarity">
    <text evidence="1">Belongs to the bacterial solute-binding protein 5 family.</text>
</comment>
<dbReference type="Gene3D" id="3.90.76.10">
    <property type="entry name" value="Dipeptide-binding Protein, Domain 1"/>
    <property type="match status" value="1"/>
</dbReference>
<dbReference type="PROSITE" id="PS51257">
    <property type="entry name" value="PROKAR_LIPOPROTEIN"/>
    <property type="match status" value="1"/>
</dbReference>